<dbReference type="EMBL" id="BMMZ01000022">
    <property type="protein sequence ID" value="GGL83696.1"/>
    <property type="molecule type" value="Genomic_DNA"/>
</dbReference>
<reference evidence="1" key="2">
    <citation type="submission" date="2020-09" db="EMBL/GenBank/DDBJ databases">
        <authorList>
            <person name="Sun Q."/>
            <person name="Zhou Y."/>
        </authorList>
    </citation>
    <scope>NUCLEOTIDE SEQUENCE</scope>
    <source>
        <strain evidence="1">CGMCC 4.7306</strain>
    </source>
</reference>
<organism evidence="1 2">
    <name type="scientific">Microlunatus endophyticus</name>
    <dbReference type="NCBI Taxonomy" id="1716077"/>
    <lineage>
        <taxon>Bacteria</taxon>
        <taxon>Bacillati</taxon>
        <taxon>Actinomycetota</taxon>
        <taxon>Actinomycetes</taxon>
        <taxon>Propionibacteriales</taxon>
        <taxon>Propionibacteriaceae</taxon>
        <taxon>Microlunatus</taxon>
    </lineage>
</organism>
<comment type="caution">
    <text evidence="1">The sequence shown here is derived from an EMBL/GenBank/DDBJ whole genome shotgun (WGS) entry which is preliminary data.</text>
</comment>
<gene>
    <name evidence="1" type="ORF">GCM10011575_47550</name>
</gene>
<reference evidence="1" key="1">
    <citation type="journal article" date="2014" name="Int. J. Syst. Evol. Microbiol.">
        <title>Complete genome sequence of Corynebacterium casei LMG S-19264T (=DSM 44701T), isolated from a smear-ripened cheese.</title>
        <authorList>
            <consortium name="US DOE Joint Genome Institute (JGI-PGF)"/>
            <person name="Walter F."/>
            <person name="Albersmeier A."/>
            <person name="Kalinowski J."/>
            <person name="Ruckert C."/>
        </authorList>
    </citation>
    <scope>NUCLEOTIDE SEQUENCE</scope>
    <source>
        <strain evidence="1">CGMCC 4.7306</strain>
    </source>
</reference>
<dbReference type="AlphaFoldDB" id="A0A917WA93"/>
<proteinExistence type="predicted"/>
<evidence type="ECO:0000313" key="1">
    <source>
        <dbReference type="EMBL" id="GGL83696.1"/>
    </source>
</evidence>
<protein>
    <submittedName>
        <fullName evidence="1">Uncharacterized protein</fullName>
    </submittedName>
</protein>
<name>A0A917WA93_9ACTN</name>
<sequence length="71" mass="7470">MLEVSRLAVIAQVRMSSLPPRSATILGNAGEMIVLDAIAANIPMIRPEIAKMTPRWLLGGAASAATDVLID</sequence>
<evidence type="ECO:0000313" key="2">
    <source>
        <dbReference type="Proteomes" id="UP000613840"/>
    </source>
</evidence>
<keyword evidence="2" id="KW-1185">Reference proteome</keyword>
<dbReference type="Proteomes" id="UP000613840">
    <property type="component" value="Unassembled WGS sequence"/>
</dbReference>
<accession>A0A917WA93</accession>